<sequence length="418" mass="44919">MFPPGFVSLPFIILLLGFLLPLCGCCLSEAAAAAGQENVHTKKKSREGELEGVRLKHHNSLPFPPGESRMDVVVASSSFLVSSSSVSGGASAVSARVPQRWSLLSHQRNSRRPILQRQAETSSSSTCAAAEGMCESRGVGAPAGAVVTSPCGSMGAQEGGEEASPHSPTVSTVCVAWRAVPKLFLSAEPSERRDSADGGGCDPAAAAGEGGGAGYKLLALLQRHASPCRHGEEAVSALGAFEAVLKQVREVHLSRCPLCAPRHPPNWWTSARDEKRYREIPHDRHNREVKKNRQHEDVDGGGNAGNDEESELGALGRSRIPTDDAVGDAERRPGWRQQLLLTLETWGTKNGFQTSLTGTHQRLRLEAVAFLEHVYSRREHLHATRPVMYDVRLDAHLLQRECAALGGIVLLEALLLGL</sequence>
<feature type="chain" id="PRO_5001601076" evidence="2">
    <location>
        <begin position="26"/>
        <end position="418"/>
    </location>
</feature>
<comment type="caution">
    <text evidence="3">The sequence shown here is derived from an EMBL/GenBank/DDBJ whole genome shotgun (WGS) entry which is preliminary data.</text>
</comment>
<feature type="region of interest" description="Disordered" evidence="1">
    <location>
        <begin position="282"/>
        <end position="331"/>
    </location>
</feature>
<protein>
    <submittedName>
        <fullName evidence="3">Uncharacterized protein</fullName>
    </submittedName>
</protein>
<dbReference type="OrthoDB" id="251131at2759"/>
<evidence type="ECO:0000256" key="1">
    <source>
        <dbReference type="SAM" id="MobiDB-lite"/>
    </source>
</evidence>
<reference evidence="3 4" key="1">
    <citation type="submission" date="2013-07" db="EMBL/GenBank/DDBJ databases">
        <authorList>
            <person name="Stoco P.H."/>
            <person name="Wagner G."/>
            <person name="Gerber A."/>
            <person name="Zaha A."/>
            <person name="Thompson C."/>
            <person name="Bartholomeu D.C."/>
            <person name="Luckemeyer D.D."/>
            <person name="Bahia D."/>
            <person name="Loreto E."/>
            <person name="Prestes E.B."/>
            <person name="Lima F.M."/>
            <person name="Rodrigues-Luiz G."/>
            <person name="Vallejo G.A."/>
            <person name="Filho J.F."/>
            <person name="Monteiro K.M."/>
            <person name="Tyler K.M."/>
            <person name="de Almeida L.G."/>
            <person name="Ortiz M.F."/>
            <person name="Siervo M.A."/>
            <person name="de Moraes M.H."/>
            <person name="Cunha O.L."/>
            <person name="Mendonca-Neto R."/>
            <person name="Silva R."/>
            <person name="Teixeira S.M."/>
            <person name="Murta S.M."/>
            <person name="Sincero T.C."/>
            <person name="Mendes T.A."/>
            <person name="Urmenyi T.P."/>
            <person name="Silva V.G."/>
            <person name="da Rocha W.D."/>
            <person name="Andersson B."/>
            <person name="Romanha A.J."/>
            <person name="Steindel M."/>
            <person name="de Vasconcelos A.T."/>
            <person name="Grisard E.C."/>
        </authorList>
    </citation>
    <scope>NUCLEOTIDE SEQUENCE [LARGE SCALE GENOMIC DNA]</scope>
    <source>
        <strain evidence="3 4">SC58</strain>
    </source>
</reference>
<evidence type="ECO:0000313" key="3">
    <source>
        <dbReference type="EMBL" id="ESL06179.1"/>
    </source>
</evidence>
<evidence type="ECO:0000256" key="2">
    <source>
        <dbReference type="SAM" id="SignalP"/>
    </source>
</evidence>
<dbReference type="VEuPathDB" id="TriTrypDB:TRSC58_06150"/>
<dbReference type="EMBL" id="AUPL01006150">
    <property type="protein sequence ID" value="ESL06179.1"/>
    <property type="molecule type" value="Genomic_DNA"/>
</dbReference>
<gene>
    <name evidence="3" type="ORF">TRSC58_06150</name>
</gene>
<name>A0A061IU81_TRYRA</name>
<evidence type="ECO:0000313" key="4">
    <source>
        <dbReference type="Proteomes" id="UP000031737"/>
    </source>
</evidence>
<dbReference type="AlphaFoldDB" id="A0A061IU81"/>
<proteinExistence type="predicted"/>
<dbReference type="Proteomes" id="UP000031737">
    <property type="component" value="Unassembled WGS sequence"/>
</dbReference>
<feature type="compositionally biased region" description="Basic and acidic residues" evidence="1">
    <location>
        <begin position="282"/>
        <end position="298"/>
    </location>
</feature>
<feature type="signal peptide" evidence="2">
    <location>
        <begin position="1"/>
        <end position="25"/>
    </location>
</feature>
<keyword evidence="4" id="KW-1185">Reference proteome</keyword>
<organism evidence="3 4">
    <name type="scientific">Trypanosoma rangeli SC58</name>
    <dbReference type="NCBI Taxonomy" id="429131"/>
    <lineage>
        <taxon>Eukaryota</taxon>
        <taxon>Discoba</taxon>
        <taxon>Euglenozoa</taxon>
        <taxon>Kinetoplastea</taxon>
        <taxon>Metakinetoplastina</taxon>
        <taxon>Trypanosomatida</taxon>
        <taxon>Trypanosomatidae</taxon>
        <taxon>Trypanosoma</taxon>
        <taxon>Herpetosoma</taxon>
    </lineage>
</organism>
<accession>A0A061IU81</accession>
<keyword evidence="2" id="KW-0732">Signal</keyword>